<dbReference type="GO" id="GO:0016281">
    <property type="term" value="C:eukaryotic translation initiation factor 4F complex"/>
    <property type="evidence" value="ECO:0007669"/>
    <property type="project" value="TreeGrafter"/>
</dbReference>
<dbReference type="Gene3D" id="1.25.40.180">
    <property type="match status" value="1"/>
</dbReference>
<evidence type="ECO:0000313" key="2">
    <source>
        <dbReference type="EMBL" id="CAB4031626.1"/>
    </source>
</evidence>
<keyword evidence="3" id="KW-1185">Reference proteome</keyword>
<dbReference type="InterPro" id="IPR003890">
    <property type="entry name" value="MIF4G-like_typ-3"/>
</dbReference>
<evidence type="ECO:0000256" key="1">
    <source>
        <dbReference type="SAM" id="MobiDB-lite"/>
    </source>
</evidence>
<accession>A0A7D9LIT7</accession>
<organism evidence="2 3">
    <name type="scientific">Paramuricea clavata</name>
    <name type="common">Red gorgonian</name>
    <name type="synonym">Violescent sea-whip</name>
    <dbReference type="NCBI Taxonomy" id="317549"/>
    <lineage>
        <taxon>Eukaryota</taxon>
        <taxon>Metazoa</taxon>
        <taxon>Cnidaria</taxon>
        <taxon>Anthozoa</taxon>
        <taxon>Octocorallia</taxon>
        <taxon>Malacalcyonacea</taxon>
        <taxon>Plexauridae</taxon>
        <taxon>Paramuricea</taxon>
    </lineage>
</organism>
<dbReference type="GO" id="GO:0003729">
    <property type="term" value="F:mRNA binding"/>
    <property type="evidence" value="ECO:0007669"/>
    <property type="project" value="TreeGrafter"/>
</dbReference>
<sequence length="432" mass="49253">MHDCVLKLLRAGDEESLESMCKLLFTIGEDLDSDKAKPRMDQYFDQINRIIIAEKVSSRVIFMLRDVVELRQNEWVARREGHYNPKTIEAQIEKMQEQRLAVQFPVMNKKQKQGGPGGRDSFTGTSNDGWITTGKSAKSVLIEQTKLWNMAKRSHMNEISRSRNSLQEQDQPQGNSGGDMPSNRSYDPRTSSSVGIRPPLLGLWPGSDESRIKSDKDRQNTLEEFVEDMDEESGDVIKVERENYTESAAPVKQSRRKYERDFLLQFQYMPVCLTKPAGLPDIEIVLDAPAPPSKGGGSQRGGSDFSPFVVPRQKKQGRRGKRQPPTIIAADPLWHSTLDPSQEGDQEVKVSMTEEVKERANKGPYGQPVIRSPYIPNVQQAYQMQATSGFQPQYLQQQPPYFNQEMRPAMSYAVPPDQQIQQRQQPWWNTDF</sequence>
<protein>
    <submittedName>
        <fullName evidence="2">Eukaryotic translation initiation factor 4 gamma 1 isoform X4</fullName>
    </submittedName>
</protein>
<feature type="compositionally biased region" description="Polar residues" evidence="1">
    <location>
        <begin position="182"/>
        <end position="194"/>
    </location>
</feature>
<feature type="region of interest" description="Disordered" evidence="1">
    <location>
        <begin position="290"/>
        <end position="325"/>
    </location>
</feature>
<dbReference type="AlphaFoldDB" id="A0A7D9LIT7"/>
<proteinExistence type="predicted"/>
<gene>
    <name evidence="2" type="ORF">PACLA_8A056662</name>
</gene>
<dbReference type="SUPFAM" id="SSF48371">
    <property type="entry name" value="ARM repeat"/>
    <property type="match status" value="1"/>
</dbReference>
<name>A0A7D9LIT7_PARCT</name>
<dbReference type="EMBL" id="CACRXK020017786">
    <property type="protein sequence ID" value="CAB4031626.1"/>
    <property type="molecule type" value="Genomic_DNA"/>
</dbReference>
<dbReference type="InterPro" id="IPR016024">
    <property type="entry name" value="ARM-type_fold"/>
</dbReference>
<dbReference type="Pfam" id="PF02854">
    <property type="entry name" value="MIF4G"/>
    <property type="match status" value="1"/>
</dbReference>
<feature type="compositionally biased region" description="Polar residues" evidence="1">
    <location>
        <begin position="162"/>
        <end position="174"/>
    </location>
</feature>
<dbReference type="OrthoDB" id="514777at2759"/>
<dbReference type="Proteomes" id="UP001152795">
    <property type="component" value="Unassembled WGS sequence"/>
</dbReference>
<evidence type="ECO:0000313" key="3">
    <source>
        <dbReference type="Proteomes" id="UP001152795"/>
    </source>
</evidence>
<feature type="compositionally biased region" description="Basic residues" evidence="1">
    <location>
        <begin position="312"/>
        <end position="322"/>
    </location>
</feature>
<dbReference type="GO" id="GO:0003743">
    <property type="term" value="F:translation initiation factor activity"/>
    <property type="evidence" value="ECO:0007669"/>
    <property type="project" value="UniProtKB-KW"/>
</dbReference>
<reference evidence="2" key="1">
    <citation type="submission" date="2020-04" db="EMBL/GenBank/DDBJ databases">
        <authorList>
            <person name="Alioto T."/>
            <person name="Alioto T."/>
            <person name="Gomez Garrido J."/>
        </authorList>
    </citation>
    <scope>NUCLEOTIDE SEQUENCE</scope>
    <source>
        <strain evidence="2">A484AB</strain>
    </source>
</reference>
<keyword evidence="2" id="KW-0396">Initiation factor</keyword>
<comment type="caution">
    <text evidence="2">The sequence shown here is derived from an EMBL/GenBank/DDBJ whole genome shotgun (WGS) entry which is preliminary data.</text>
</comment>
<dbReference type="PANTHER" id="PTHR23253">
    <property type="entry name" value="EUKARYOTIC TRANSLATION INITIATION FACTOR 4 GAMMA"/>
    <property type="match status" value="1"/>
</dbReference>
<keyword evidence="2" id="KW-0648">Protein biosynthesis</keyword>
<dbReference type="PANTHER" id="PTHR23253:SF78">
    <property type="entry name" value="EUKARYOTIC TRANSLATION INITIATION FACTOR 4G1, ISOFORM B-RELATED"/>
    <property type="match status" value="1"/>
</dbReference>
<feature type="region of interest" description="Disordered" evidence="1">
    <location>
        <begin position="155"/>
        <end position="219"/>
    </location>
</feature>
<feature type="region of interest" description="Disordered" evidence="1">
    <location>
        <begin position="108"/>
        <end position="130"/>
    </location>
</feature>
<feature type="compositionally biased region" description="Basic and acidic residues" evidence="1">
    <location>
        <begin position="208"/>
        <end position="219"/>
    </location>
</feature>